<keyword evidence="5" id="KW-1185">Reference proteome</keyword>
<keyword evidence="1" id="KW-1133">Transmembrane helix</keyword>
<name>A0A0Q9XXI0_9BACI</name>
<dbReference type="Proteomes" id="UP000077881">
    <property type="component" value="Unassembled WGS sequence"/>
</dbReference>
<dbReference type="Proteomes" id="UP000053881">
    <property type="component" value="Unassembled WGS sequence"/>
</dbReference>
<feature type="transmembrane region" description="Helical" evidence="1">
    <location>
        <begin position="23"/>
        <end position="49"/>
    </location>
</feature>
<keyword evidence="1" id="KW-0812">Transmembrane</keyword>
<organism evidence="2 4">
    <name type="scientific">Lederbergia galactosidilytica</name>
    <dbReference type="NCBI Taxonomy" id="217031"/>
    <lineage>
        <taxon>Bacteria</taxon>
        <taxon>Bacillati</taxon>
        <taxon>Bacillota</taxon>
        <taxon>Bacilli</taxon>
        <taxon>Bacillales</taxon>
        <taxon>Bacillaceae</taxon>
        <taxon>Lederbergia</taxon>
    </lineage>
</organism>
<reference evidence="3 5" key="1">
    <citation type="submission" date="2015-05" db="EMBL/GenBank/DDBJ databases">
        <title>Comparison of genome.</title>
        <authorList>
            <person name="Zheng Z."/>
            <person name="Sun M."/>
        </authorList>
    </citation>
    <scope>NUCLEOTIDE SEQUENCE [LARGE SCALE GENOMIC DNA]</scope>
    <source>
        <strain evidence="3 5">G25-74</strain>
    </source>
</reference>
<sequence length="77" mass="8807">MEMVLINFNNLSIPFPIVDHMDVLIAILPLLIMVVAFIVVIGLVVWFAVTVLKKQKENNILLKKILKKLDSSYEKVE</sequence>
<evidence type="ECO:0000256" key="1">
    <source>
        <dbReference type="SAM" id="Phobius"/>
    </source>
</evidence>
<protein>
    <submittedName>
        <fullName evidence="2">Uncharacterized protein</fullName>
    </submittedName>
</protein>
<evidence type="ECO:0000313" key="3">
    <source>
        <dbReference type="EMBL" id="OAK68172.1"/>
    </source>
</evidence>
<reference evidence="2 4" key="2">
    <citation type="submission" date="2015-06" db="EMBL/GenBank/DDBJ databases">
        <title>Genome sequencing project of Bacillus galactosidilyticus PL133.</title>
        <authorList>
            <person name="Gaiero J."/>
            <person name="Nicol R."/>
            <person name="Habash M."/>
        </authorList>
    </citation>
    <scope>NUCLEOTIDE SEQUENCE [LARGE SCALE GENOMIC DNA]</scope>
    <source>
        <strain evidence="2 4">PL133</strain>
    </source>
</reference>
<gene>
    <name evidence="3" type="ORF">ABB05_16560</name>
    <name evidence="2" type="ORF">ACA29_09090</name>
</gene>
<dbReference type="AlphaFoldDB" id="A0A0Q9XXI0"/>
<evidence type="ECO:0000313" key="2">
    <source>
        <dbReference type="EMBL" id="KRG13270.1"/>
    </source>
</evidence>
<dbReference type="RefSeq" id="WP_057994690.1">
    <property type="nucleotide sequence ID" value="NZ_LDJR01000057.1"/>
</dbReference>
<keyword evidence="1" id="KW-0472">Membrane</keyword>
<dbReference type="PATRIC" id="fig|217031.4.peg.3004"/>
<evidence type="ECO:0000313" key="5">
    <source>
        <dbReference type="Proteomes" id="UP000077881"/>
    </source>
</evidence>
<comment type="caution">
    <text evidence="2">The sequence shown here is derived from an EMBL/GenBank/DDBJ whole genome shotgun (WGS) entry which is preliminary data.</text>
</comment>
<evidence type="ECO:0000313" key="4">
    <source>
        <dbReference type="Proteomes" id="UP000053881"/>
    </source>
</evidence>
<proteinExistence type="predicted"/>
<accession>A0A0Q9XXI0</accession>
<dbReference type="EMBL" id="LDJR01000057">
    <property type="protein sequence ID" value="OAK68172.1"/>
    <property type="molecule type" value="Genomic_DNA"/>
</dbReference>
<dbReference type="EMBL" id="LGPB01000078">
    <property type="protein sequence ID" value="KRG13270.1"/>
    <property type="molecule type" value="Genomic_DNA"/>
</dbReference>